<feature type="binding site" evidence="9">
    <location>
        <begin position="123"/>
        <end position="129"/>
    </location>
    <ligand>
        <name>ATP</name>
        <dbReference type="ChEBI" id="CHEBI:30616"/>
    </ligand>
</feature>
<keyword evidence="3 9" id="KW-0548">Nucleotidyltransferase</keyword>
<dbReference type="PATRIC" id="fig|1423742.4.peg.703"/>
<dbReference type="RefSeq" id="WP_054653588.1">
    <property type="nucleotide sequence ID" value="NZ_AZGC01000014.1"/>
</dbReference>
<feature type="binding site" evidence="9">
    <location>
        <position position="87"/>
    </location>
    <ligand>
        <name>substrate</name>
    </ligand>
</feature>
<feature type="binding site" evidence="9">
    <location>
        <position position="9"/>
    </location>
    <ligand>
        <name>substrate</name>
    </ligand>
</feature>
<accession>A0A0R1UXM0</accession>
<dbReference type="Pfam" id="PF01467">
    <property type="entry name" value="CTP_transf_like"/>
    <property type="match status" value="1"/>
</dbReference>
<feature type="domain" description="Cytidyltransferase-like" evidence="10">
    <location>
        <begin position="5"/>
        <end position="133"/>
    </location>
</feature>
<keyword evidence="1 9" id="KW-0963">Cytoplasm</keyword>
<comment type="catalytic activity">
    <reaction evidence="8 9">
        <text>(R)-4'-phosphopantetheine + ATP + H(+) = 3'-dephospho-CoA + diphosphate</text>
        <dbReference type="Rhea" id="RHEA:19801"/>
        <dbReference type="ChEBI" id="CHEBI:15378"/>
        <dbReference type="ChEBI" id="CHEBI:30616"/>
        <dbReference type="ChEBI" id="CHEBI:33019"/>
        <dbReference type="ChEBI" id="CHEBI:57328"/>
        <dbReference type="ChEBI" id="CHEBI:61723"/>
        <dbReference type="EC" id="2.7.7.3"/>
    </reaction>
</comment>
<evidence type="ECO:0000313" key="11">
    <source>
        <dbReference type="EMBL" id="KRL95976.1"/>
    </source>
</evidence>
<feature type="binding site" evidence="9">
    <location>
        <position position="98"/>
    </location>
    <ligand>
        <name>ATP</name>
        <dbReference type="ChEBI" id="CHEBI:30616"/>
    </ligand>
</feature>
<dbReference type="PANTHER" id="PTHR21342">
    <property type="entry name" value="PHOSPHOPANTETHEINE ADENYLYLTRANSFERASE"/>
    <property type="match status" value="1"/>
</dbReference>
<dbReference type="CDD" id="cd02163">
    <property type="entry name" value="PPAT"/>
    <property type="match status" value="1"/>
</dbReference>
<organism evidence="11 12">
    <name type="scientific">Limosilactobacillus equigenerosi DSM 18793 = JCM 14505</name>
    <dbReference type="NCBI Taxonomy" id="1423742"/>
    <lineage>
        <taxon>Bacteria</taxon>
        <taxon>Bacillati</taxon>
        <taxon>Bacillota</taxon>
        <taxon>Bacilli</taxon>
        <taxon>Lactobacillales</taxon>
        <taxon>Lactobacillaceae</taxon>
        <taxon>Limosilactobacillus</taxon>
    </lineage>
</organism>
<keyword evidence="6 9" id="KW-0460">Magnesium</keyword>
<dbReference type="STRING" id="417373.GCA_001570685_01090"/>
<dbReference type="GO" id="GO:0005524">
    <property type="term" value="F:ATP binding"/>
    <property type="evidence" value="ECO:0007669"/>
    <property type="project" value="UniProtKB-KW"/>
</dbReference>
<reference evidence="11 12" key="1">
    <citation type="journal article" date="2015" name="Genome Announc.">
        <title>Expanding the biotechnology potential of lactobacilli through comparative genomics of 213 strains and associated genera.</title>
        <authorList>
            <person name="Sun Z."/>
            <person name="Harris H.M."/>
            <person name="McCann A."/>
            <person name="Guo C."/>
            <person name="Argimon S."/>
            <person name="Zhang W."/>
            <person name="Yang X."/>
            <person name="Jeffery I.B."/>
            <person name="Cooney J.C."/>
            <person name="Kagawa T.F."/>
            <person name="Liu W."/>
            <person name="Song Y."/>
            <person name="Salvetti E."/>
            <person name="Wrobel A."/>
            <person name="Rasinkangas P."/>
            <person name="Parkhill J."/>
            <person name="Rea M.C."/>
            <person name="O'Sullivan O."/>
            <person name="Ritari J."/>
            <person name="Douillard F.P."/>
            <person name="Paul Ross R."/>
            <person name="Yang R."/>
            <person name="Briner A.E."/>
            <person name="Felis G.E."/>
            <person name="de Vos W.M."/>
            <person name="Barrangou R."/>
            <person name="Klaenhammer T.R."/>
            <person name="Caufield P.W."/>
            <person name="Cui Y."/>
            <person name="Zhang H."/>
            <person name="O'Toole P.W."/>
        </authorList>
    </citation>
    <scope>NUCLEOTIDE SEQUENCE [LARGE SCALE GENOMIC DNA]</scope>
    <source>
        <strain evidence="11 12">DSM 18793</strain>
    </source>
</reference>
<dbReference type="NCBIfam" id="TIGR01510">
    <property type="entry name" value="coaD_prev_kdtB"/>
    <property type="match status" value="1"/>
</dbReference>
<name>A0A0R1UXM0_9LACO</name>
<comment type="cofactor">
    <cofactor evidence="9">
        <name>Mg(2+)</name>
        <dbReference type="ChEBI" id="CHEBI:18420"/>
    </cofactor>
</comment>
<gene>
    <name evidence="9" type="primary">coaD</name>
    <name evidence="11" type="ORF">FC21_GL000673</name>
</gene>
<dbReference type="InterPro" id="IPR014729">
    <property type="entry name" value="Rossmann-like_a/b/a_fold"/>
</dbReference>
<feature type="binding site" evidence="9">
    <location>
        <begin position="88"/>
        <end position="90"/>
    </location>
    <ligand>
        <name>ATP</name>
        <dbReference type="ChEBI" id="CHEBI:30616"/>
    </ligand>
</feature>
<dbReference type="Proteomes" id="UP000051084">
    <property type="component" value="Unassembled WGS sequence"/>
</dbReference>
<keyword evidence="7 9" id="KW-0173">Coenzyme A biosynthesis</keyword>
<comment type="caution">
    <text evidence="11">The sequence shown here is derived from an EMBL/GenBank/DDBJ whole genome shotgun (WGS) entry which is preliminary data.</text>
</comment>
<evidence type="ECO:0000256" key="9">
    <source>
        <dbReference type="HAMAP-Rule" id="MF_00151"/>
    </source>
</evidence>
<dbReference type="Gene3D" id="3.40.50.620">
    <property type="entry name" value="HUPs"/>
    <property type="match status" value="1"/>
</dbReference>
<comment type="pathway">
    <text evidence="9">Cofactor biosynthesis; coenzyme A biosynthesis; CoA from (R)-pantothenate: step 4/5.</text>
</comment>
<keyword evidence="4 9" id="KW-0547">Nucleotide-binding</keyword>
<sequence>MKVALYPGSFDPLTQGHVDLIQRASRLFDQLIVAVMKNTSKQPLFSVEERIAQIDRAIGDLPNVTAIAADGLTVTLMNQVGADYLIRGIRNQTDFLYERDIATMNHHLDPEIETVFLLADPQYQHLSSSLLKEVAAAGGDIQDYLPQNVQSDLQKVIHQRMIQRLQRKNGEQHDES</sequence>
<dbReference type="GO" id="GO:0005737">
    <property type="term" value="C:cytoplasm"/>
    <property type="evidence" value="ECO:0007669"/>
    <property type="project" value="UniProtKB-SubCell"/>
</dbReference>
<comment type="subunit">
    <text evidence="9">Homohexamer.</text>
</comment>
<proteinExistence type="inferred from homology"/>
<keyword evidence="2 9" id="KW-0808">Transferase</keyword>
<dbReference type="HAMAP" id="MF_00151">
    <property type="entry name" value="PPAT_bact"/>
    <property type="match status" value="1"/>
</dbReference>
<dbReference type="EMBL" id="AZGC01000014">
    <property type="protein sequence ID" value="KRL95976.1"/>
    <property type="molecule type" value="Genomic_DNA"/>
</dbReference>
<evidence type="ECO:0000259" key="10">
    <source>
        <dbReference type="Pfam" id="PF01467"/>
    </source>
</evidence>
<evidence type="ECO:0000256" key="2">
    <source>
        <dbReference type="ARBA" id="ARBA00022679"/>
    </source>
</evidence>
<feature type="binding site" evidence="9">
    <location>
        <position position="41"/>
    </location>
    <ligand>
        <name>substrate</name>
    </ligand>
</feature>
<evidence type="ECO:0000256" key="6">
    <source>
        <dbReference type="ARBA" id="ARBA00022842"/>
    </source>
</evidence>
<comment type="function">
    <text evidence="9">Reversibly transfers an adenylyl group from ATP to 4'-phosphopantetheine, yielding dephospho-CoA (dPCoA) and pyrophosphate.</text>
</comment>
<dbReference type="GO" id="GO:0015937">
    <property type="term" value="P:coenzyme A biosynthetic process"/>
    <property type="evidence" value="ECO:0007669"/>
    <property type="project" value="UniProtKB-UniRule"/>
</dbReference>
<feature type="binding site" evidence="9">
    <location>
        <position position="17"/>
    </location>
    <ligand>
        <name>ATP</name>
        <dbReference type="ChEBI" id="CHEBI:30616"/>
    </ligand>
</feature>
<dbReference type="AlphaFoldDB" id="A0A0R1UXM0"/>
<feature type="binding site" evidence="9">
    <location>
        <position position="73"/>
    </location>
    <ligand>
        <name>substrate</name>
    </ligand>
</feature>
<evidence type="ECO:0000256" key="4">
    <source>
        <dbReference type="ARBA" id="ARBA00022741"/>
    </source>
</evidence>
<dbReference type="SUPFAM" id="SSF52374">
    <property type="entry name" value="Nucleotidylyl transferase"/>
    <property type="match status" value="1"/>
</dbReference>
<keyword evidence="5 9" id="KW-0067">ATP-binding</keyword>
<evidence type="ECO:0000256" key="3">
    <source>
        <dbReference type="ARBA" id="ARBA00022695"/>
    </source>
</evidence>
<keyword evidence="12" id="KW-1185">Reference proteome</keyword>
<comment type="subcellular location">
    <subcellularLocation>
        <location evidence="9">Cytoplasm</location>
    </subcellularLocation>
</comment>
<dbReference type="PANTHER" id="PTHR21342:SF1">
    <property type="entry name" value="PHOSPHOPANTETHEINE ADENYLYLTRANSFERASE"/>
    <property type="match status" value="1"/>
</dbReference>
<protein>
    <recommendedName>
        <fullName evidence="9">Phosphopantetheine adenylyltransferase</fullName>
        <ecNumber evidence="9">2.7.7.3</ecNumber>
    </recommendedName>
    <alternativeName>
        <fullName evidence="9">Dephospho-CoA pyrophosphorylase</fullName>
    </alternativeName>
    <alternativeName>
        <fullName evidence="9">Pantetheine-phosphate adenylyltransferase</fullName>
        <shortName evidence="9">PPAT</shortName>
    </alternativeName>
</protein>
<evidence type="ECO:0000256" key="8">
    <source>
        <dbReference type="ARBA" id="ARBA00029346"/>
    </source>
</evidence>
<evidence type="ECO:0000256" key="7">
    <source>
        <dbReference type="ARBA" id="ARBA00022993"/>
    </source>
</evidence>
<dbReference type="NCBIfam" id="TIGR00125">
    <property type="entry name" value="cyt_tran_rel"/>
    <property type="match status" value="1"/>
</dbReference>
<feature type="binding site" evidence="9">
    <location>
        <begin position="9"/>
        <end position="10"/>
    </location>
    <ligand>
        <name>ATP</name>
        <dbReference type="ChEBI" id="CHEBI:30616"/>
    </ligand>
</feature>
<dbReference type="InterPro" id="IPR004821">
    <property type="entry name" value="Cyt_trans-like"/>
</dbReference>
<dbReference type="EC" id="2.7.7.3" evidence="9"/>
<dbReference type="PRINTS" id="PR01020">
    <property type="entry name" value="LPSBIOSNTHSS"/>
</dbReference>
<comment type="similarity">
    <text evidence="9">Belongs to the bacterial CoaD family.</text>
</comment>
<evidence type="ECO:0000256" key="5">
    <source>
        <dbReference type="ARBA" id="ARBA00022840"/>
    </source>
</evidence>
<evidence type="ECO:0000256" key="1">
    <source>
        <dbReference type="ARBA" id="ARBA00022490"/>
    </source>
</evidence>
<feature type="site" description="Transition state stabilizer" evidence="9">
    <location>
        <position position="17"/>
    </location>
</feature>
<evidence type="ECO:0000313" key="12">
    <source>
        <dbReference type="Proteomes" id="UP000051084"/>
    </source>
</evidence>
<dbReference type="InterPro" id="IPR001980">
    <property type="entry name" value="PPAT"/>
</dbReference>
<dbReference type="OrthoDB" id="9806661at2"/>
<dbReference type="UniPathway" id="UPA00241">
    <property type="reaction ID" value="UER00355"/>
</dbReference>
<dbReference type="GO" id="GO:0004595">
    <property type="term" value="F:pantetheine-phosphate adenylyltransferase activity"/>
    <property type="evidence" value="ECO:0007669"/>
    <property type="project" value="UniProtKB-UniRule"/>
</dbReference>